<dbReference type="EMBL" id="CM044703">
    <property type="protein sequence ID" value="KAI5672148.1"/>
    <property type="molecule type" value="Genomic_DNA"/>
</dbReference>
<evidence type="ECO:0000313" key="2">
    <source>
        <dbReference type="Proteomes" id="UP001060085"/>
    </source>
</evidence>
<evidence type="ECO:0000313" key="1">
    <source>
        <dbReference type="EMBL" id="KAI5672148.1"/>
    </source>
</evidence>
<comment type="caution">
    <text evidence="1">The sequence shown here is derived from an EMBL/GenBank/DDBJ whole genome shotgun (WGS) entry which is preliminary data.</text>
</comment>
<keyword evidence="2" id="KW-1185">Reference proteome</keyword>
<name>A0ACC0BHS6_CATRO</name>
<reference evidence="2" key="1">
    <citation type="journal article" date="2023" name="Nat. Plants">
        <title>Single-cell RNA sequencing provides a high-resolution roadmap for understanding the multicellular compartmentation of specialized metabolism.</title>
        <authorList>
            <person name="Sun S."/>
            <person name="Shen X."/>
            <person name="Li Y."/>
            <person name="Li Y."/>
            <person name="Wang S."/>
            <person name="Li R."/>
            <person name="Zhang H."/>
            <person name="Shen G."/>
            <person name="Guo B."/>
            <person name="Wei J."/>
            <person name="Xu J."/>
            <person name="St-Pierre B."/>
            <person name="Chen S."/>
            <person name="Sun C."/>
        </authorList>
    </citation>
    <scope>NUCLEOTIDE SEQUENCE [LARGE SCALE GENOMIC DNA]</scope>
</reference>
<accession>A0ACC0BHS6</accession>
<dbReference type="Proteomes" id="UP001060085">
    <property type="component" value="Linkage Group LG03"/>
</dbReference>
<gene>
    <name evidence="1" type="ORF">M9H77_12512</name>
</gene>
<sequence length="214" mass="23919">MRAQRIKENMERMKILGIFDLSKKLNKTKIASSAKKKKKNDKAITKSGTSNDPPRRSSRLQIMTRVSYSELPKPKRDKVVANAEIHIVESSKPEVYTGEDVKLLGDSKTPWTLLADGYDNEGKRVYDPVNGKTCHQCRYMANAGCCKILSSLTEKIGFAPFVEGYAIVAVVVARKVGRQLVCKLGFKSVAHYLIQTHRGQQIKAEESGSENLVF</sequence>
<organism evidence="1 2">
    <name type="scientific">Catharanthus roseus</name>
    <name type="common">Madagascar periwinkle</name>
    <name type="synonym">Vinca rosea</name>
    <dbReference type="NCBI Taxonomy" id="4058"/>
    <lineage>
        <taxon>Eukaryota</taxon>
        <taxon>Viridiplantae</taxon>
        <taxon>Streptophyta</taxon>
        <taxon>Embryophyta</taxon>
        <taxon>Tracheophyta</taxon>
        <taxon>Spermatophyta</taxon>
        <taxon>Magnoliopsida</taxon>
        <taxon>eudicotyledons</taxon>
        <taxon>Gunneridae</taxon>
        <taxon>Pentapetalae</taxon>
        <taxon>asterids</taxon>
        <taxon>lamiids</taxon>
        <taxon>Gentianales</taxon>
        <taxon>Apocynaceae</taxon>
        <taxon>Rauvolfioideae</taxon>
        <taxon>Vinceae</taxon>
        <taxon>Catharanthinae</taxon>
        <taxon>Catharanthus</taxon>
    </lineage>
</organism>
<protein>
    <submittedName>
        <fullName evidence="1">Uncharacterized protein</fullName>
    </submittedName>
</protein>
<proteinExistence type="predicted"/>